<sequence>MAVPAIPGVKLYTLEVPAESLSNSNGAGELIFATDEGTIAIPADMLKGMTGTEGKTAGITIGPGDKTGLSAEAAAAVGGRPLVELTLALNGMQTSWNNSSAP</sequence>
<comment type="caution">
    <text evidence="1">The sequence shown here is derived from an EMBL/GenBank/DDBJ whole genome shotgun (WGS) entry which is preliminary data.</text>
</comment>
<gene>
    <name evidence="1" type="ORF">K0U00_50605</name>
</gene>
<dbReference type="EMBL" id="JAHZIK010003822">
    <property type="protein sequence ID" value="MBW7462333.1"/>
    <property type="molecule type" value="Genomic_DNA"/>
</dbReference>
<feature type="non-terminal residue" evidence="1">
    <location>
        <position position="102"/>
    </location>
</feature>
<organism evidence="1 2">
    <name type="scientific">Paenibacillus sepulcri</name>
    <dbReference type="NCBI Taxonomy" id="359917"/>
    <lineage>
        <taxon>Bacteria</taxon>
        <taxon>Bacillati</taxon>
        <taxon>Bacillota</taxon>
        <taxon>Bacilli</taxon>
        <taxon>Bacillales</taxon>
        <taxon>Paenibacillaceae</taxon>
        <taxon>Paenibacillus</taxon>
    </lineage>
</organism>
<dbReference type="Proteomes" id="UP001519887">
    <property type="component" value="Unassembled WGS sequence"/>
</dbReference>
<name>A0ABS7CN47_9BACL</name>
<evidence type="ECO:0000313" key="1">
    <source>
        <dbReference type="EMBL" id="MBW7462333.1"/>
    </source>
</evidence>
<protein>
    <submittedName>
        <fullName evidence="1">Uncharacterized protein</fullName>
    </submittedName>
</protein>
<accession>A0ABS7CN47</accession>
<reference evidence="1 2" key="1">
    <citation type="submission" date="2021-07" db="EMBL/GenBank/DDBJ databases">
        <title>Paenibacillus radiodurans sp. nov., isolated from the southeastern edge of Tengger Desert.</title>
        <authorList>
            <person name="Zhang G."/>
        </authorList>
    </citation>
    <scope>NUCLEOTIDE SEQUENCE [LARGE SCALE GENOMIC DNA]</scope>
    <source>
        <strain evidence="1 2">CCM 7311</strain>
    </source>
</reference>
<proteinExistence type="predicted"/>
<evidence type="ECO:0000313" key="2">
    <source>
        <dbReference type="Proteomes" id="UP001519887"/>
    </source>
</evidence>
<keyword evidence="2" id="KW-1185">Reference proteome</keyword>